<evidence type="ECO:0000313" key="4">
    <source>
        <dbReference type="Proteomes" id="UP000231987"/>
    </source>
</evidence>
<dbReference type="Pfam" id="PF02625">
    <property type="entry name" value="XdhC_CoxI"/>
    <property type="match status" value="1"/>
</dbReference>
<evidence type="ECO:0008006" key="5">
    <source>
        <dbReference type="Google" id="ProtNLM"/>
    </source>
</evidence>
<dbReference type="Pfam" id="PF13478">
    <property type="entry name" value="XdhC_C"/>
    <property type="match status" value="1"/>
</dbReference>
<reference evidence="3 4" key="1">
    <citation type="submission" date="2017-06" db="EMBL/GenBank/DDBJ databases">
        <title>Ensifer strains isolated from leguminous trees and herbs display diverse denitrification phenotypes with some acting as strong N2O sinks.</title>
        <authorList>
            <person name="Woliy K."/>
            <person name="Mania D."/>
            <person name="Bakken L.R."/>
            <person name="Frostegard A."/>
        </authorList>
    </citation>
    <scope>NUCLEOTIDE SEQUENCE [LARGE SCALE GENOMIC DNA]</scope>
    <source>
        <strain evidence="3 4">AC50a</strain>
    </source>
</reference>
<evidence type="ECO:0000259" key="2">
    <source>
        <dbReference type="Pfam" id="PF13478"/>
    </source>
</evidence>
<dbReference type="Gene3D" id="3.40.50.720">
    <property type="entry name" value="NAD(P)-binding Rossmann-like Domain"/>
    <property type="match status" value="1"/>
</dbReference>
<dbReference type="InterPro" id="IPR003777">
    <property type="entry name" value="XdhC_CoxI"/>
</dbReference>
<protein>
    <recommendedName>
        <fullName evidence="5">XdhC family protein</fullName>
    </recommendedName>
</protein>
<proteinExistence type="predicted"/>
<dbReference type="InterPro" id="IPR052698">
    <property type="entry name" value="MoCofactor_Util/Proc"/>
</dbReference>
<evidence type="ECO:0000259" key="1">
    <source>
        <dbReference type="Pfam" id="PF02625"/>
    </source>
</evidence>
<feature type="domain" description="XdhC Rossmann" evidence="2">
    <location>
        <begin position="178"/>
        <end position="300"/>
    </location>
</feature>
<organism evidence="3 4">
    <name type="scientific">Rhizobium meliloti</name>
    <name type="common">Ensifer meliloti</name>
    <name type="synonym">Sinorhizobium meliloti</name>
    <dbReference type="NCBI Taxonomy" id="382"/>
    <lineage>
        <taxon>Bacteria</taxon>
        <taxon>Pseudomonadati</taxon>
        <taxon>Pseudomonadota</taxon>
        <taxon>Alphaproteobacteria</taxon>
        <taxon>Hyphomicrobiales</taxon>
        <taxon>Rhizobiaceae</taxon>
        <taxon>Sinorhizobium/Ensifer group</taxon>
        <taxon>Sinorhizobium</taxon>
    </lineage>
</organism>
<dbReference type="PANTHER" id="PTHR30388">
    <property type="entry name" value="ALDEHYDE OXIDOREDUCTASE MOLYBDENUM COFACTOR ASSEMBLY PROTEIN"/>
    <property type="match status" value="1"/>
</dbReference>
<dbReference type="EMBL" id="NJGD01000010">
    <property type="protein sequence ID" value="PJR13403.1"/>
    <property type="molecule type" value="Genomic_DNA"/>
</dbReference>
<dbReference type="AlphaFoldDB" id="A0A2J0YYP1"/>
<dbReference type="InterPro" id="IPR027051">
    <property type="entry name" value="XdhC_Rossmann_dom"/>
</dbReference>
<accession>A0A2J0YYP1</accession>
<dbReference type="Proteomes" id="UP000231987">
    <property type="component" value="Unassembled WGS sequence"/>
</dbReference>
<evidence type="ECO:0000313" key="3">
    <source>
        <dbReference type="EMBL" id="PJR13403.1"/>
    </source>
</evidence>
<name>A0A2J0YYP1_RHIML</name>
<comment type="caution">
    <text evidence="3">The sequence shown here is derived from an EMBL/GenBank/DDBJ whole genome shotgun (WGS) entry which is preliminary data.</text>
</comment>
<sequence>MLGRLNDELPVPKPAVLTDDAEEVLAFARDALHSGTGCALVTLVQITGGASRSLGSHMAVREDGLFCGFVSGGCVEAAVAAEAIEAIRAGSDRMLVLGQGSKFFDIVLPCGGAITLAIHVLDRSEPLEAVLAALASRKRAGLQYEPEARSLVFHGAPAAAGWARDSFLTRYRPATRIVLCGRSIELKSTIRLAEAVGYNVVVLDWGGAEVLRPEHLDEDSAIAILHHDVEREMASLEIALASRAFYIGALGSEGTHRRRCDELRRRGFSDVSIARIKAPIGIFPKARDTKSLALSILADIASRRMETGDQ</sequence>
<gene>
    <name evidence="3" type="ORF">CEJ86_21910</name>
</gene>
<feature type="domain" description="XdhC- CoxI" evidence="1">
    <location>
        <begin position="32"/>
        <end position="95"/>
    </location>
</feature>
<dbReference type="PANTHER" id="PTHR30388:SF4">
    <property type="entry name" value="MOLYBDENUM COFACTOR INSERTION CHAPERONE PAOD"/>
    <property type="match status" value="1"/>
</dbReference>
<dbReference type="RefSeq" id="WP_100673380.1">
    <property type="nucleotide sequence ID" value="NZ_NJGD01000010.1"/>
</dbReference>